<evidence type="ECO:0000259" key="4">
    <source>
        <dbReference type="Pfam" id="PF20434"/>
    </source>
</evidence>
<dbReference type="AlphaFoldDB" id="A0A6J4VLP5"/>
<evidence type="ECO:0000256" key="3">
    <source>
        <dbReference type="SAM" id="SignalP"/>
    </source>
</evidence>
<accession>A0A6J4VLP5</accession>
<sequence length="355" mass="37845">MPRRPATFIALLVALSALWVAPAMARSKPSKPHTAKPKAPKPNTGKPGSPCRAEALKEADPGPAPDLDSRSLGRAAPAAYEIGRATSHPERHEPTRRVMIIVHGGGWARVGTTAMRTEREVATKWRAAGWETVSITYRACRRSVTDVTRFYDLIRARVGPNVPICLRGQSAGGHLALMVAAKRRDVACVLSLASPTDFRAIRAQGRIEAANGGRPELLEAAARVRNLAVSAFGRRKLRVRSPAALASRIGARLLLATAVDDVVIPQGQAASLANAVNAARPGAYVDVVRVERGNKAFVHGSASTAASHDFDSRAAALVAPFGRAPVEAGPPLKPQPANRLGSFFQSMFGIFRPRR</sequence>
<feature type="compositionally biased region" description="Basic residues" evidence="2">
    <location>
        <begin position="28"/>
        <end position="39"/>
    </location>
</feature>
<gene>
    <name evidence="5" type="ORF">AVDCRST_MAG88-3315</name>
</gene>
<evidence type="ECO:0000256" key="2">
    <source>
        <dbReference type="SAM" id="MobiDB-lite"/>
    </source>
</evidence>
<protein>
    <recommendedName>
        <fullName evidence="4">BD-FAE-like domain-containing protein</fullName>
    </recommendedName>
</protein>
<feature type="signal peptide" evidence="3">
    <location>
        <begin position="1"/>
        <end position="25"/>
    </location>
</feature>
<dbReference type="InterPro" id="IPR049492">
    <property type="entry name" value="BD-FAE-like_dom"/>
</dbReference>
<dbReference type="Gene3D" id="3.40.50.1820">
    <property type="entry name" value="alpha/beta hydrolase"/>
    <property type="match status" value="1"/>
</dbReference>
<dbReference type="PANTHER" id="PTHR48081">
    <property type="entry name" value="AB HYDROLASE SUPERFAMILY PROTEIN C4A8.06C"/>
    <property type="match status" value="1"/>
</dbReference>
<feature type="region of interest" description="Disordered" evidence="2">
    <location>
        <begin position="25"/>
        <end position="71"/>
    </location>
</feature>
<dbReference type="Pfam" id="PF20434">
    <property type="entry name" value="BD-FAE"/>
    <property type="match status" value="1"/>
</dbReference>
<feature type="domain" description="BD-FAE-like" evidence="4">
    <location>
        <begin position="89"/>
        <end position="184"/>
    </location>
</feature>
<dbReference type="InterPro" id="IPR029058">
    <property type="entry name" value="AB_hydrolase_fold"/>
</dbReference>
<organism evidence="5">
    <name type="scientific">uncultured Thermomicrobiales bacterium</name>
    <dbReference type="NCBI Taxonomy" id="1645740"/>
    <lineage>
        <taxon>Bacteria</taxon>
        <taxon>Pseudomonadati</taxon>
        <taxon>Thermomicrobiota</taxon>
        <taxon>Thermomicrobia</taxon>
        <taxon>Thermomicrobiales</taxon>
        <taxon>environmental samples</taxon>
    </lineage>
</organism>
<evidence type="ECO:0000256" key="1">
    <source>
        <dbReference type="ARBA" id="ARBA00022801"/>
    </source>
</evidence>
<feature type="chain" id="PRO_5026934613" description="BD-FAE-like domain-containing protein" evidence="3">
    <location>
        <begin position="26"/>
        <end position="355"/>
    </location>
</feature>
<name>A0A6J4VLP5_9BACT</name>
<dbReference type="SUPFAM" id="SSF53474">
    <property type="entry name" value="alpha/beta-Hydrolases"/>
    <property type="match status" value="1"/>
</dbReference>
<dbReference type="InterPro" id="IPR050300">
    <property type="entry name" value="GDXG_lipolytic_enzyme"/>
</dbReference>
<dbReference type="GO" id="GO:0016787">
    <property type="term" value="F:hydrolase activity"/>
    <property type="evidence" value="ECO:0007669"/>
    <property type="project" value="UniProtKB-KW"/>
</dbReference>
<dbReference type="PANTHER" id="PTHR48081:SF33">
    <property type="entry name" value="KYNURENINE FORMAMIDASE"/>
    <property type="match status" value="1"/>
</dbReference>
<evidence type="ECO:0000313" key="5">
    <source>
        <dbReference type="EMBL" id="CAA9580853.1"/>
    </source>
</evidence>
<keyword evidence="3" id="KW-0732">Signal</keyword>
<keyword evidence="1" id="KW-0378">Hydrolase</keyword>
<dbReference type="EMBL" id="CADCWM010000795">
    <property type="protein sequence ID" value="CAA9580853.1"/>
    <property type="molecule type" value="Genomic_DNA"/>
</dbReference>
<reference evidence="5" key="1">
    <citation type="submission" date="2020-02" db="EMBL/GenBank/DDBJ databases">
        <authorList>
            <person name="Meier V. D."/>
        </authorList>
    </citation>
    <scope>NUCLEOTIDE SEQUENCE</scope>
    <source>
        <strain evidence="5">AVDCRST_MAG88</strain>
    </source>
</reference>
<proteinExistence type="predicted"/>